<dbReference type="GO" id="GO:0006412">
    <property type="term" value="P:translation"/>
    <property type="evidence" value="ECO:0007669"/>
    <property type="project" value="UniProtKB-UniRule"/>
</dbReference>
<comment type="subunit">
    <text evidence="1">Heterotrimer of A, B and C subunits.</text>
</comment>
<dbReference type="GO" id="GO:0006450">
    <property type="term" value="P:regulation of translational fidelity"/>
    <property type="evidence" value="ECO:0007669"/>
    <property type="project" value="InterPro"/>
</dbReference>
<dbReference type="NCBIfam" id="TIGR00135">
    <property type="entry name" value="gatC"/>
    <property type="match status" value="1"/>
</dbReference>
<comment type="similarity">
    <text evidence="1">Belongs to the GatC family.</text>
</comment>
<dbReference type="EC" id="6.3.5.-" evidence="1"/>
<evidence type="ECO:0000313" key="2">
    <source>
        <dbReference type="EMBL" id="OGH74391.1"/>
    </source>
</evidence>
<evidence type="ECO:0000256" key="1">
    <source>
        <dbReference type="HAMAP-Rule" id="MF_00122"/>
    </source>
</evidence>
<comment type="function">
    <text evidence="1">Allows the formation of correctly charged Asn-tRNA(Asn) or Gln-tRNA(Gln) through the transamidation of misacylated Asp-tRNA(Asn) or Glu-tRNA(Gln) in organisms which lack either or both of asparaginyl-tRNA or glutaminyl-tRNA synthetases. The reaction takes place in the presence of glutamine and ATP through an activated phospho-Asp-tRNA(Asn) or phospho-Glu-tRNA(Gln).</text>
</comment>
<reference evidence="2 3" key="1">
    <citation type="journal article" date="2016" name="Nat. Commun.">
        <title>Thousands of microbial genomes shed light on interconnected biogeochemical processes in an aquifer system.</title>
        <authorList>
            <person name="Anantharaman K."/>
            <person name="Brown C.T."/>
            <person name="Hug L.A."/>
            <person name="Sharon I."/>
            <person name="Castelle C.J."/>
            <person name="Probst A.J."/>
            <person name="Thomas B.C."/>
            <person name="Singh A."/>
            <person name="Wilkins M.J."/>
            <person name="Karaoz U."/>
            <person name="Brodie E.L."/>
            <person name="Williams K.H."/>
            <person name="Hubbard S.S."/>
            <person name="Banfield J.F."/>
        </authorList>
    </citation>
    <scope>NUCLEOTIDE SEQUENCE [LARGE SCALE GENOMIC DNA]</scope>
</reference>
<comment type="caution">
    <text evidence="2">The sequence shown here is derived from an EMBL/GenBank/DDBJ whole genome shotgun (WGS) entry which is preliminary data.</text>
</comment>
<dbReference type="PANTHER" id="PTHR15004:SF0">
    <property type="entry name" value="GLUTAMYL-TRNA(GLN) AMIDOTRANSFERASE SUBUNIT C, MITOCHONDRIAL"/>
    <property type="match status" value="1"/>
</dbReference>
<dbReference type="GO" id="GO:0050566">
    <property type="term" value="F:asparaginyl-tRNA synthase (glutamine-hydrolyzing) activity"/>
    <property type="evidence" value="ECO:0007669"/>
    <property type="project" value="RHEA"/>
</dbReference>
<dbReference type="STRING" id="1798692.A3G00_04435"/>
<dbReference type="Proteomes" id="UP000178347">
    <property type="component" value="Unassembled WGS sequence"/>
</dbReference>
<comment type="catalytic activity">
    <reaction evidence="1">
        <text>L-glutamyl-tRNA(Gln) + L-glutamine + ATP + H2O = L-glutaminyl-tRNA(Gln) + L-glutamate + ADP + phosphate + H(+)</text>
        <dbReference type="Rhea" id="RHEA:17521"/>
        <dbReference type="Rhea" id="RHEA-COMP:9681"/>
        <dbReference type="Rhea" id="RHEA-COMP:9684"/>
        <dbReference type="ChEBI" id="CHEBI:15377"/>
        <dbReference type="ChEBI" id="CHEBI:15378"/>
        <dbReference type="ChEBI" id="CHEBI:29985"/>
        <dbReference type="ChEBI" id="CHEBI:30616"/>
        <dbReference type="ChEBI" id="CHEBI:43474"/>
        <dbReference type="ChEBI" id="CHEBI:58359"/>
        <dbReference type="ChEBI" id="CHEBI:78520"/>
        <dbReference type="ChEBI" id="CHEBI:78521"/>
        <dbReference type="ChEBI" id="CHEBI:456216"/>
    </reaction>
</comment>
<sequence length="100" mass="11456">MKLDIKQIEEIARLARLELNEKEKKMYAEQLSVVLDYVEMLNEVNTDGVEETCQVTGLEDVVRSDKVEECPPDVEEKIIGNFPEKLGNLLKVRAVFSEET</sequence>
<dbReference type="InterPro" id="IPR036113">
    <property type="entry name" value="Asp/Glu-ADT_sf_sub_c"/>
</dbReference>
<name>A0A1F6MRX4_9BACT</name>
<dbReference type="Gene3D" id="1.10.20.60">
    <property type="entry name" value="Glu-tRNAGln amidotransferase C subunit, N-terminal domain"/>
    <property type="match status" value="1"/>
</dbReference>
<dbReference type="GO" id="GO:0005524">
    <property type="term" value="F:ATP binding"/>
    <property type="evidence" value="ECO:0007669"/>
    <property type="project" value="UniProtKB-KW"/>
</dbReference>
<dbReference type="EMBL" id="MFQN01000017">
    <property type="protein sequence ID" value="OGH74391.1"/>
    <property type="molecule type" value="Genomic_DNA"/>
</dbReference>
<keyword evidence="1" id="KW-0547">Nucleotide-binding</keyword>
<dbReference type="PANTHER" id="PTHR15004">
    <property type="entry name" value="GLUTAMYL-TRNA(GLN) AMIDOTRANSFERASE SUBUNIT C, MITOCHONDRIAL"/>
    <property type="match status" value="1"/>
</dbReference>
<keyword evidence="1" id="KW-0436">Ligase</keyword>
<gene>
    <name evidence="1" type="primary">gatC</name>
    <name evidence="2" type="ORF">A3G00_04435</name>
</gene>
<comment type="catalytic activity">
    <reaction evidence="1">
        <text>L-aspartyl-tRNA(Asn) + L-glutamine + ATP + H2O = L-asparaginyl-tRNA(Asn) + L-glutamate + ADP + phosphate + 2 H(+)</text>
        <dbReference type="Rhea" id="RHEA:14513"/>
        <dbReference type="Rhea" id="RHEA-COMP:9674"/>
        <dbReference type="Rhea" id="RHEA-COMP:9677"/>
        <dbReference type="ChEBI" id="CHEBI:15377"/>
        <dbReference type="ChEBI" id="CHEBI:15378"/>
        <dbReference type="ChEBI" id="CHEBI:29985"/>
        <dbReference type="ChEBI" id="CHEBI:30616"/>
        <dbReference type="ChEBI" id="CHEBI:43474"/>
        <dbReference type="ChEBI" id="CHEBI:58359"/>
        <dbReference type="ChEBI" id="CHEBI:78515"/>
        <dbReference type="ChEBI" id="CHEBI:78516"/>
        <dbReference type="ChEBI" id="CHEBI:456216"/>
    </reaction>
</comment>
<dbReference type="AlphaFoldDB" id="A0A1F6MRX4"/>
<dbReference type="HAMAP" id="MF_00122">
    <property type="entry name" value="GatC"/>
    <property type="match status" value="1"/>
</dbReference>
<dbReference type="InterPro" id="IPR003837">
    <property type="entry name" value="GatC"/>
</dbReference>
<protein>
    <recommendedName>
        <fullName evidence="1">Aspartyl/glutamyl-tRNA(Asn/Gln) amidotransferase subunit C</fullName>
        <shortName evidence="1">Asp/Glu-ADT subunit C</shortName>
        <ecNumber evidence="1">6.3.5.-</ecNumber>
    </recommendedName>
</protein>
<dbReference type="Pfam" id="PF02686">
    <property type="entry name" value="GatC"/>
    <property type="match status" value="1"/>
</dbReference>
<dbReference type="SUPFAM" id="SSF141000">
    <property type="entry name" value="Glu-tRNAGln amidotransferase C subunit"/>
    <property type="match status" value="1"/>
</dbReference>
<dbReference type="GO" id="GO:0050567">
    <property type="term" value="F:glutaminyl-tRNA synthase (glutamine-hydrolyzing) activity"/>
    <property type="evidence" value="ECO:0007669"/>
    <property type="project" value="UniProtKB-UniRule"/>
</dbReference>
<evidence type="ECO:0000313" key="3">
    <source>
        <dbReference type="Proteomes" id="UP000178347"/>
    </source>
</evidence>
<dbReference type="GO" id="GO:0070681">
    <property type="term" value="P:glutaminyl-tRNAGln biosynthesis via transamidation"/>
    <property type="evidence" value="ECO:0007669"/>
    <property type="project" value="TreeGrafter"/>
</dbReference>
<organism evidence="2 3">
    <name type="scientific">Candidatus Magasanikbacteria bacterium RIFCSPLOWO2_12_FULL_43_12</name>
    <dbReference type="NCBI Taxonomy" id="1798692"/>
    <lineage>
        <taxon>Bacteria</taxon>
        <taxon>Candidatus Magasanikiibacteriota</taxon>
    </lineage>
</organism>
<accession>A0A1F6MRX4</accession>
<keyword evidence="1" id="KW-0648">Protein biosynthesis</keyword>
<proteinExistence type="inferred from homology"/>
<keyword evidence="1" id="KW-0067">ATP-binding</keyword>